<dbReference type="EMBL" id="BRXZ01003289">
    <property type="protein sequence ID" value="GMH51701.1"/>
    <property type="molecule type" value="Genomic_DNA"/>
</dbReference>
<dbReference type="Pfam" id="PF00240">
    <property type="entry name" value="ubiquitin"/>
    <property type="match status" value="1"/>
</dbReference>
<dbReference type="GO" id="GO:0031593">
    <property type="term" value="F:polyubiquitin modification-dependent protein binding"/>
    <property type="evidence" value="ECO:0007669"/>
    <property type="project" value="TreeGrafter"/>
</dbReference>
<feature type="compositionally biased region" description="Polar residues" evidence="1">
    <location>
        <begin position="96"/>
        <end position="115"/>
    </location>
</feature>
<protein>
    <recommendedName>
        <fullName evidence="2">Ubiquitin-like domain-containing protein</fullName>
    </recommendedName>
</protein>
<evidence type="ECO:0000313" key="4">
    <source>
        <dbReference type="Proteomes" id="UP001165082"/>
    </source>
</evidence>
<dbReference type="GO" id="GO:0051787">
    <property type="term" value="F:misfolded protein binding"/>
    <property type="evidence" value="ECO:0007669"/>
    <property type="project" value="TreeGrafter"/>
</dbReference>
<sequence>MAEMDDSKPEASWKINIRPLSSASMPVSISLPPSSNISNLRSLIEEKMEIKSEDQRLIYRGKLLDDTKNKSPVRIKDVGGLSDGCTIHLVPRSRPKSSSDPLAVGQSVSLPSSPNRGGPEAAEAASPAASLGASPESAGTPGSFVSRAEALLSTIRNRRQRNFQEQRLLSSSSSASASASASGENDEDGGSRNFEPLRQNLLTIHTLLTSSQTRGARWYVGQWVDVKDTVHQWLEATVIDIATAEEVVLDEDPEGARINRMRGRMPMDPPVAAGDLQARSRLLRGASDPTQLLLVHYNGWPARWDEWIRGDSDRIAPFRSITRHVVEGNLGCSPSPHHELVNPPATNIRTPSALEVTGKTEDAAGVEGFSSLLPEMARVVKFVDGEMSKFVDLMRGGG</sequence>
<dbReference type="CDD" id="cd20104">
    <property type="entry name" value="MBT_PHF20L1-like"/>
    <property type="match status" value="1"/>
</dbReference>
<organism evidence="3 4">
    <name type="scientific">Triparma retinervis</name>
    <dbReference type="NCBI Taxonomy" id="2557542"/>
    <lineage>
        <taxon>Eukaryota</taxon>
        <taxon>Sar</taxon>
        <taxon>Stramenopiles</taxon>
        <taxon>Ochrophyta</taxon>
        <taxon>Bolidophyceae</taxon>
        <taxon>Parmales</taxon>
        <taxon>Triparmaceae</taxon>
        <taxon>Triparma</taxon>
    </lineage>
</organism>
<dbReference type="PANTHER" id="PTHR15204:SF0">
    <property type="entry name" value="LARGE PROLINE-RICH PROTEIN BAG6"/>
    <property type="match status" value="1"/>
</dbReference>
<dbReference type="InterPro" id="IPR016197">
    <property type="entry name" value="Chromo-like_dom_sf"/>
</dbReference>
<dbReference type="PANTHER" id="PTHR15204">
    <property type="entry name" value="LARGE PROLINE-RICH PROTEIN BAG6"/>
    <property type="match status" value="1"/>
</dbReference>
<keyword evidence="4" id="KW-1185">Reference proteome</keyword>
<dbReference type="OrthoDB" id="428577at2759"/>
<evidence type="ECO:0000256" key="1">
    <source>
        <dbReference type="SAM" id="MobiDB-lite"/>
    </source>
</evidence>
<feature type="compositionally biased region" description="Low complexity" evidence="1">
    <location>
        <begin position="163"/>
        <end position="182"/>
    </location>
</feature>
<dbReference type="SUPFAM" id="SSF54236">
    <property type="entry name" value="Ubiquitin-like"/>
    <property type="match status" value="1"/>
</dbReference>
<evidence type="ECO:0000313" key="3">
    <source>
        <dbReference type="EMBL" id="GMH51701.1"/>
    </source>
</evidence>
<accession>A0A9W6ZGG7</accession>
<feature type="domain" description="Ubiquitin-like" evidence="2">
    <location>
        <begin position="13"/>
        <end position="96"/>
    </location>
</feature>
<dbReference type="InterPro" id="IPR029071">
    <property type="entry name" value="Ubiquitin-like_domsf"/>
</dbReference>
<dbReference type="SUPFAM" id="SSF54160">
    <property type="entry name" value="Chromo domain-like"/>
    <property type="match status" value="1"/>
</dbReference>
<dbReference type="AlphaFoldDB" id="A0A9W6ZGG7"/>
<feature type="region of interest" description="Disordered" evidence="1">
    <location>
        <begin position="163"/>
        <end position="194"/>
    </location>
</feature>
<proteinExistence type="predicted"/>
<dbReference type="Gene3D" id="3.10.20.90">
    <property type="entry name" value="Phosphatidylinositol 3-kinase Catalytic Subunit, Chain A, domain 1"/>
    <property type="match status" value="1"/>
</dbReference>
<dbReference type="CDD" id="cd17039">
    <property type="entry name" value="Ubl_ubiquitin_like"/>
    <property type="match status" value="1"/>
</dbReference>
<comment type="caution">
    <text evidence="3">The sequence shown here is derived from an EMBL/GenBank/DDBJ whole genome shotgun (WGS) entry which is preliminary data.</text>
</comment>
<dbReference type="GO" id="GO:0071818">
    <property type="term" value="C:BAT3 complex"/>
    <property type="evidence" value="ECO:0007669"/>
    <property type="project" value="TreeGrafter"/>
</dbReference>
<feature type="non-terminal residue" evidence="3">
    <location>
        <position position="1"/>
    </location>
</feature>
<gene>
    <name evidence="3" type="ORF">TrRE_jg1032</name>
</gene>
<dbReference type="Proteomes" id="UP001165082">
    <property type="component" value="Unassembled WGS sequence"/>
</dbReference>
<dbReference type="SMART" id="SM00213">
    <property type="entry name" value="UBQ"/>
    <property type="match status" value="1"/>
</dbReference>
<name>A0A9W6ZGG7_9STRA</name>
<dbReference type="InterPro" id="IPR000626">
    <property type="entry name" value="Ubiquitin-like_dom"/>
</dbReference>
<dbReference type="PROSITE" id="PS50053">
    <property type="entry name" value="UBIQUITIN_2"/>
    <property type="match status" value="1"/>
</dbReference>
<feature type="region of interest" description="Disordered" evidence="1">
    <location>
        <begin position="91"/>
        <end position="142"/>
    </location>
</feature>
<feature type="compositionally biased region" description="Low complexity" evidence="1">
    <location>
        <begin position="117"/>
        <end position="139"/>
    </location>
</feature>
<dbReference type="GO" id="GO:0036503">
    <property type="term" value="P:ERAD pathway"/>
    <property type="evidence" value="ECO:0007669"/>
    <property type="project" value="TreeGrafter"/>
</dbReference>
<evidence type="ECO:0000259" key="2">
    <source>
        <dbReference type="PROSITE" id="PS50053"/>
    </source>
</evidence>
<dbReference type="Gene3D" id="2.30.30.140">
    <property type="match status" value="1"/>
</dbReference>
<reference evidence="3" key="1">
    <citation type="submission" date="2022-07" db="EMBL/GenBank/DDBJ databases">
        <title>Genome analysis of Parmales, a sister group of diatoms, reveals the evolutionary specialization of diatoms from phago-mixotrophs to photoautotrophs.</title>
        <authorList>
            <person name="Ban H."/>
            <person name="Sato S."/>
            <person name="Yoshikawa S."/>
            <person name="Kazumasa Y."/>
            <person name="Nakamura Y."/>
            <person name="Ichinomiya M."/>
            <person name="Saitoh K."/>
            <person name="Sato N."/>
            <person name="Blanc-Mathieu R."/>
            <person name="Endo H."/>
            <person name="Kuwata A."/>
            <person name="Ogata H."/>
        </authorList>
    </citation>
    <scope>NUCLEOTIDE SEQUENCE</scope>
</reference>